<reference evidence="2 3" key="1">
    <citation type="submission" date="2016-01" db="EMBL/GenBank/DDBJ databases">
        <title>The draft genome sequence of Aquimarina sp. RZW4-3-2.</title>
        <authorList>
            <person name="Wang Y."/>
        </authorList>
    </citation>
    <scope>NUCLEOTIDE SEQUENCE [LARGE SCALE GENOMIC DNA]</scope>
    <source>
        <strain evidence="2 3">RZW4-3-2</strain>
    </source>
</reference>
<dbReference type="EMBL" id="LQRT01000035">
    <property type="protein sequence ID" value="KZS39223.1"/>
    <property type="molecule type" value="Genomic_DNA"/>
</dbReference>
<gene>
    <name evidence="2" type="ORF">AWE51_11770</name>
</gene>
<comment type="caution">
    <text evidence="2">The sequence shown here is derived from an EMBL/GenBank/DDBJ whole genome shotgun (WGS) entry which is preliminary data.</text>
</comment>
<dbReference type="AlphaFoldDB" id="A0A162YM91"/>
<evidence type="ECO:0000313" key="2">
    <source>
        <dbReference type="EMBL" id="KZS39223.1"/>
    </source>
</evidence>
<name>A0A162YM91_9FLAO</name>
<dbReference type="OrthoDB" id="1521716at2"/>
<proteinExistence type="predicted"/>
<dbReference type="STRING" id="1642818.AWE51_11770"/>
<sequence>MKTRYITTVILFLAIVFSGLAQSDSFDPNMKWVRGWTNFQPNKTTYLDHDKTLPNIISEDTYLRNDFVYLMSGDIYVTNNATLTIQEGTVLRGDAENPANLVVTRGAKLIANGSKAYPIVFTSSKSAYSRNNGDWGGITIIGSGNSNLIEGEGTIKGDFDPKYTAFGGEKEDEETTILRYIRIEYAGKSTNGLSLYALGSQSIIENIMVSYSADDSFEWHSGKSPAKNLISLKSNDDDFDFTKGYKGELVNILAIKHPYITSKNGSFAIEIDGYDSKVGFKNSQELTSVDITGATLITLTDQTNYTHSRSAISIRNLAELYINNSNISGFSDVVRLDKSFSTLKMIDKGFKMDNSFFNIHRDGVITENGITNSTFNLLKYNRFTKTFKNPEELFSDPLDKSNPQFSLKNSINNYMVIQ</sequence>
<evidence type="ECO:0000256" key="1">
    <source>
        <dbReference type="SAM" id="SignalP"/>
    </source>
</evidence>
<evidence type="ECO:0008006" key="4">
    <source>
        <dbReference type="Google" id="ProtNLM"/>
    </source>
</evidence>
<keyword evidence="3" id="KW-1185">Reference proteome</keyword>
<accession>A0A162YM91</accession>
<keyword evidence="1" id="KW-0732">Signal</keyword>
<dbReference type="PANTHER" id="PTHR41339:SF1">
    <property type="entry name" value="SECRETED PROTEIN"/>
    <property type="match status" value="1"/>
</dbReference>
<evidence type="ECO:0000313" key="3">
    <source>
        <dbReference type="Proteomes" id="UP000076715"/>
    </source>
</evidence>
<dbReference type="RefSeq" id="WP_066317140.1">
    <property type="nucleotide sequence ID" value="NZ_LQRT01000035.1"/>
</dbReference>
<organism evidence="2 3">
    <name type="scientific">Aquimarina aggregata</name>
    <dbReference type="NCBI Taxonomy" id="1642818"/>
    <lineage>
        <taxon>Bacteria</taxon>
        <taxon>Pseudomonadati</taxon>
        <taxon>Bacteroidota</taxon>
        <taxon>Flavobacteriia</taxon>
        <taxon>Flavobacteriales</taxon>
        <taxon>Flavobacteriaceae</taxon>
        <taxon>Aquimarina</taxon>
    </lineage>
</organism>
<feature type="chain" id="PRO_5007841067" description="G8 domain-containing protein" evidence="1">
    <location>
        <begin position="24"/>
        <end position="418"/>
    </location>
</feature>
<feature type="signal peptide" evidence="1">
    <location>
        <begin position="1"/>
        <end position="23"/>
    </location>
</feature>
<dbReference type="Proteomes" id="UP000076715">
    <property type="component" value="Unassembled WGS sequence"/>
</dbReference>
<dbReference type="PANTHER" id="PTHR41339">
    <property type="entry name" value="LIPL48"/>
    <property type="match status" value="1"/>
</dbReference>
<protein>
    <recommendedName>
        <fullName evidence="4">G8 domain-containing protein</fullName>
    </recommendedName>
</protein>